<reference evidence="2 3" key="1">
    <citation type="submission" date="2011-06" db="EMBL/GenBank/DDBJ databases">
        <title>The Genome Sequence of Fusarium oxysporum FOSC 3-a.</title>
        <authorList>
            <consortium name="The Broad Institute Genome Sequencing Platform"/>
            <person name="Ma L.-J."/>
            <person name="Gale L.R."/>
            <person name="Schwartz D.C."/>
            <person name="Zhou S."/>
            <person name="Corby-Kistler H."/>
            <person name="Young S.K."/>
            <person name="Zeng Q."/>
            <person name="Gargeya S."/>
            <person name="Fitzgerald M."/>
            <person name="Haas B."/>
            <person name="Abouelleil A."/>
            <person name="Alvarado L."/>
            <person name="Arachchi H.M."/>
            <person name="Berlin A."/>
            <person name="Brown A."/>
            <person name="Chapman S.B."/>
            <person name="Chen Z."/>
            <person name="Dunbar C."/>
            <person name="Freedman E."/>
            <person name="Gearin G."/>
            <person name="Gellesch M."/>
            <person name="Goldberg J."/>
            <person name="Griggs A."/>
            <person name="Gujja S."/>
            <person name="Heiman D."/>
            <person name="Howarth C."/>
            <person name="Larson L."/>
            <person name="Lui A."/>
            <person name="MacDonald P.J.P."/>
            <person name="Mehta T."/>
            <person name="Montmayeur A."/>
            <person name="Murphy C."/>
            <person name="Neiman D."/>
            <person name="Pearson M."/>
            <person name="Priest M."/>
            <person name="Roberts A."/>
            <person name="Saif S."/>
            <person name="Shea T."/>
            <person name="Shenoy N."/>
            <person name="Sisk P."/>
            <person name="Stolte C."/>
            <person name="Sykes S."/>
            <person name="Wortman J."/>
            <person name="Nusbaum C."/>
            <person name="Birren B."/>
        </authorList>
    </citation>
    <scope>NUCLEOTIDE SEQUENCE [LARGE SCALE GENOMIC DNA]</scope>
    <source>
        <strain evidence="3">FOSC 3-a</strain>
    </source>
</reference>
<dbReference type="HOGENOM" id="CLU_3125048_0_0_1"/>
<gene>
    <name evidence="2" type="ORF">FOYG_01355</name>
</gene>
<sequence length="50" mass="5612">MRTWIMVEVIEQATAVHRNRQGRGSVSPGGLRSGEVRSQVRNLGEIQDSY</sequence>
<evidence type="ECO:0000256" key="1">
    <source>
        <dbReference type="SAM" id="MobiDB-lite"/>
    </source>
</evidence>
<organism evidence="2 3">
    <name type="scientific">Fusarium oxysporum NRRL 32931</name>
    <dbReference type="NCBI Taxonomy" id="660029"/>
    <lineage>
        <taxon>Eukaryota</taxon>
        <taxon>Fungi</taxon>
        <taxon>Dikarya</taxon>
        <taxon>Ascomycota</taxon>
        <taxon>Pezizomycotina</taxon>
        <taxon>Sordariomycetes</taxon>
        <taxon>Hypocreomycetidae</taxon>
        <taxon>Hypocreales</taxon>
        <taxon>Nectriaceae</taxon>
        <taxon>Fusarium</taxon>
        <taxon>Fusarium oxysporum species complex</taxon>
    </lineage>
</organism>
<proteinExistence type="predicted"/>
<name>W9JB41_FUSOX</name>
<evidence type="ECO:0000313" key="2">
    <source>
        <dbReference type="EMBL" id="EWZ01895.1"/>
    </source>
</evidence>
<accession>W9JB41</accession>
<feature type="region of interest" description="Disordered" evidence="1">
    <location>
        <begin position="19"/>
        <end position="38"/>
    </location>
</feature>
<dbReference type="EMBL" id="JH717839">
    <property type="protein sequence ID" value="EWZ01895.1"/>
    <property type="molecule type" value="Genomic_DNA"/>
</dbReference>
<protein>
    <submittedName>
        <fullName evidence="2">Uncharacterized protein</fullName>
    </submittedName>
</protein>
<dbReference type="AlphaFoldDB" id="W9JB41"/>
<dbReference type="Proteomes" id="UP000030753">
    <property type="component" value="Unassembled WGS sequence"/>
</dbReference>
<evidence type="ECO:0000313" key="3">
    <source>
        <dbReference type="Proteomes" id="UP000030753"/>
    </source>
</evidence>